<organism evidence="1 4">
    <name type="scientific">Salmonella enterica subsp. enterica serovar Gaminara</name>
    <dbReference type="NCBI Taxonomy" id="913070"/>
    <lineage>
        <taxon>Bacteria</taxon>
        <taxon>Pseudomonadati</taxon>
        <taxon>Pseudomonadota</taxon>
        <taxon>Gammaproteobacteria</taxon>
        <taxon>Enterobacterales</taxon>
        <taxon>Enterobacteriaceae</taxon>
        <taxon>Salmonella</taxon>
    </lineage>
</organism>
<dbReference type="Proteomes" id="UP000245068">
    <property type="component" value="Unassembled WGS sequence"/>
</dbReference>
<dbReference type="EMBL" id="QDLV01000018">
    <property type="protein sequence ID" value="PVJ44966.1"/>
    <property type="molecule type" value="Genomic_DNA"/>
</dbReference>
<protein>
    <submittedName>
        <fullName evidence="1">Uncharacterized protein</fullName>
    </submittedName>
</protein>
<sequence length="166" mass="19827">MKDPMFIKQIELMNELCQIELNQPIKNFLPQIFSSNETQHCLWPLGEFFRPYFHQIEAIHYRKHAEPDANRAIRDFVLYEKKWDNLPLIVWRVLFERYRQLQTVITVNIAIENHQFMILPVGVDNPLKLRFAVARLLFAMKLPYKLNDQSLLDTDSLFAHRPPALH</sequence>
<accession>A0A2T8X2S5</accession>
<reference evidence="3 4" key="1">
    <citation type="submission" date="2018-04" db="EMBL/GenBank/DDBJ databases">
        <title>Serotype diversity and antimicrobial resistance among Salmonella enterica isolated from patients at an equine referral hospital.</title>
        <authorList>
            <person name="Leon I.M."/>
            <person name="Lawhon S.D."/>
            <person name="Norman K.N."/>
            <person name="Threadgill D.S."/>
            <person name="Ohta N."/>
            <person name="Vinasco J."/>
            <person name="Scott H.M."/>
        </authorList>
    </citation>
    <scope>NUCLEOTIDE SEQUENCE [LARGE SCALE GENOMIC DNA]</scope>
    <source>
        <strain evidence="2 3">159</strain>
        <strain evidence="1 4">230</strain>
    </source>
</reference>
<dbReference type="EMBL" id="QDOO01000085">
    <property type="protein sequence ID" value="PVM62394.1"/>
    <property type="molecule type" value="Genomic_DNA"/>
</dbReference>
<gene>
    <name evidence="2" type="ORF">C4784_28240</name>
    <name evidence="1" type="ORF">C4855_19385</name>
</gene>
<dbReference type="Proteomes" id="UP000245551">
    <property type="component" value="Unassembled WGS sequence"/>
</dbReference>
<evidence type="ECO:0000313" key="1">
    <source>
        <dbReference type="EMBL" id="PVJ44966.1"/>
    </source>
</evidence>
<dbReference type="AlphaFoldDB" id="A0A2T8X2S5"/>
<evidence type="ECO:0000313" key="3">
    <source>
        <dbReference type="Proteomes" id="UP000245068"/>
    </source>
</evidence>
<proteinExistence type="predicted"/>
<dbReference type="RefSeq" id="WP_079978987.1">
    <property type="nucleotide sequence ID" value="NZ_QDLV01000018.1"/>
</dbReference>
<evidence type="ECO:0000313" key="4">
    <source>
        <dbReference type="Proteomes" id="UP000245551"/>
    </source>
</evidence>
<comment type="caution">
    <text evidence="1">The sequence shown here is derived from an EMBL/GenBank/DDBJ whole genome shotgun (WGS) entry which is preliminary data.</text>
</comment>
<evidence type="ECO:0000313" key="2">
    <source>
        <dbReference type="EMBL" id="PVM62394.1"/>
    </source>
</evidence>
<name>A0A2T8X2S5_SALET</name>